<feature type="binding site" evidence="6">
    <location>
        <position position="494"/>
    </location>
    <ligand>
        <name>Ca(2+)</name>
        <dbReference type="ChEBI" id="CHEBI:29108"/>
    </ligand>
</feature>
<dbReference type="GO" id="GO:0005975">
    <property type="term" value="P:carbohydrate metabolic process"/>
    <property type="evidence" value="ECO:0007669"/>
    <property type="project" value="InterPro"/>
</dbReference>
<feature type="region of interest" description="Disordered" evidence="8">
    <location>
        <begin position="563"/>
        <end position="585"/>
    </location>
</feature>
<feature type="active site" evidence="5">
    <location>
        <position position="387"/>
    </location>
</feature>
<keyword evidence="7" id="KW-0326">Glycosidase</keyword>
<dbReference type="Pfam" id="PF01532">
    <property type="entry name" value="Glyco_hydro_47"/>
    <property type="match status" value="1"/>
</dbReference>
<dbReference type="AlphaFoldDB" id="A0A075A331"/>
<evidence type="ECO:0000256" key="3">
    <source>
        <dbReference type="ARBA" id="ARBA00022824"/>
    </source>
</evidence>
<dbReference type="InterPro" id="IPR001382">
    <property type="entry name" value="Glyco_hydro_47"/>
</dbReference>
<feature type="signal peptide" evidence="9">
    <location>
        <begin position="1"/>
        <end position="18"/>
    </location>
</feature>
<keyword evidence="6" id="KW-0106">Calcium</keyword>
<evidence type="ECO:0000256" key="9">
    <source>
        <dbReference type="SAM" id="SignalP"/>
    </source>
</evidence>
<dbReference type="GO" id="GO:0016020">
    <property type="term" value="C:membrane"/>
    <property type="evidence" value="ECO:0007669"/>
    <property type="project" value="InterPro"/>
</dbReference>
<dbReference type="Proteomes" id="UP000054324">
    <property type="component" value="Unassembled WGS sequence"/>
</dbReference>
<keyword evidence="7" id="KW-0378">Hydrolase</keyword>
<dbReference type="GO" id="GO:0044322">
    <property type="term" value="C:endoplasmic reticulum quality control compartment"/>
    <property type="evidence" value="ECO:0007669"/>
    <property type="project" value="GOC"/>
</dbReference>
<feature type="active site" evidence="5">
    <location>
        <position position="234"/>
    </location>
</feature>
<dbReference type="PANTHER" id="PTHR45679:SF6">
    <property type="entry name" value="ER DEGRADATION-ENHANCING ALPHA-MANNOSIDASE-LIKE PROTEIN 2"/>
    <property type="match status" value="1"/>
</dbReference>
<dbReference type="PANTHER" id="PTHR45679">
    <property type="entry name" value="ER DEGRADATION-ENHANCING ALPHA-MANNOSIDASE-LIKE PROTEIN 2"/>
    <property type="match status" value="1"/>
</dbReference>
<evidence type="ECO:0000313" key="11">
    <source>
        <dbReference type="Proteomes" id="UP000054324"/>
    </source>
</evidence>
<sequence length="658" mass="74170">MKQLIYVWLLCHFVTVRSKNVDLNNLKNRVKELFYHAYDGYMRYAYPLDELRPLTCDGHNTWGSFSLTLVDALDTLAIVGNWSEFRRAGQMLLDHLDTSRNVNVSVFETNIRVIGGLLSAHLLSRRAGFRVEPSWPCSGPLLRQAEVLANKLLPAFDTPTGMPYGTVNLATNGVPPKETPVTCAAGDPRFEKVAMNALRSIWKYRSALGLLGNHIDVQTGRWTATESTIGAGVDSLFEYLVKGAALFRLPELDAMFRGPWMLCIKDLSNSECGYSVIPELQVVQMQVSVHSRYTTLKYKRSIDAYLRHNDWHLLVNKDSGRVTKPIFQGLDAFWPAVLSLTGDLDGALRHVTAYHEVWKQYGFIPESYNVVTREAVVKQESYHLRPEFIESVYYLYRATKDPLFIQMGVDVLTSIELVTKTRCGFATVVNVTTHELDNRMESFFLSETTKYLYLLFDEDNFINELPGDRPVSRPHISPSGNQCYPELGGYIFNTEAHPIDPGALNCCFANNLDDSLSSVEDPLAEESLAIPTPDLMEELEALRIKENEFNPLDQLLALIDSASQGSSHTDPDQSGESIYSYTDENPAERDLYEPWTELRDMVLSVISSPPPTAIPSNRSFEVPVFDDLHSIRPQLLTCPSPPFHQRYTIGGQLVNFAN</sequence>
<dbReference type="RefSeq" id="XP_009163599.1">
    <property type="nucleotide sequence ID" value="XM_009165335.1"/>
</dbReference>
<feature type="active site" description="Proton donor" evidence="5">
    <location>
        <position position="108"/>
    </location>
</feature>
<evidence type="ECO:0000256" key="4">
    <source>
        <dbReference type="ARBA" id="ARBA00023180"/>
    </source>
</evidence>
<evidence type="ECO:0000256" key="8">
    <source>
        <dbReference type="SAM" id="MobiDB-lite"/>
    </source>
</evidence>
<feature type="compositionally biased region" description="Polar residues" evidence="8">
    <location>
        <begin position="563"/>
        <end position="583"/>
    </location>
</feature>
<keyword evidence="4" id="KW-0325">Glycoprotein</keyword>
<keyword evidence="11" id="KW-1185">Reference proteome</keyword>
<dbReference type="GO" id="GO:1904380">
    <property type="term" value="P:endoplasmic reticulum mannose trimming"/>
    <property type="evidence" value="ECO:0007669"/>
    <property type="project" value="InterPro"/>
</dbReference>
<dbReference type="KEGG" id="ovi:T265_01329"/>
<dbReference type="GeneID" id="20315517"/>
<dbReference type="OrthoDB" id="8118055at2759"/>
<feature type="active site" description="Proton donor" evidence="5">
    <location>
        <position position="366"/>
    </location>
</feature>
<proteinExistence type="inferred from homology"/>
<keyword evidence="3" id="KW-0256">Endoplasmic reticulum</keyword>
<protein>
    <recommendedName>
        <fullName evidence="7">alpha-1,2-Mannosidase</fullName>
        <ecNumber evidence="7">3.2.1.-</ecNumber>
    </recommendedName>
</protein>
<accession>A0A075A331</accession>
<dbReference type="InterPro" id="IPR012341">
    <property type="entry name" value="6hp_glycosidase-like_sf"/>
</dbReference>
<gene>
    <name evidence="10" type="ORF">T265_01329</name>
</gene>
<dbReference type="Gene3D" id="1.50.10.10">
    <property type="match status" value="1"/>
</dbReference>
<evidence type="ECO:0000313" key="10">
    <source>
        <dbReference type="EMBL" id="KER32642.1"/>
    </source>
</evidence>
<comment type="subcellular location">
    <subcellularLocation>
        <location evidence="1">Endoplasmic reticulum</location>
    </subcellularLocation>
</comment>
<dbReference type="GO" id="GO:0005509">
    <property type="term" value="F:calcium ion binding"/>
    <property type="evidence" value="ECO:0007669"/>
    <property type="project" value="InterPro"/>
</dbReference>
<dbReference type="STRING" id="6198.A0A075A331"/>
<comment type="similarity">
    <text evidence="2 7">Belongs to the glycosyl hydrolase 47 family.</text>
</comment>
<evidence type="ECO:0000256" key="7">
    <source>
        <dbReference type="RuleBase" id="RU361193"/>
    </source>
</evidence>
<evidence type="ECO:0000256" key="6">
    <source>
        <dbReference type="PIRSR" id="PIRSR601382-2"/>
    </source>
</evidence>
<dbReference type="EMBL" id="KL596632">
    <property type="protein sequence ID" value="KER32642.1"/>
    <property type="molecule type" value="Genomic_DNA"/>
</dbReference>
<dbReference type="EC" id="3.2.1.-" evidence="7"/>
<dbReference type="PRINTS" id="PR00747">
    <property type="entry name" value="GLYHDRLASE47"/>
</dbReference>
<dbReference type="InterPro" id="IPR036026">
    <property type="entry name" value="Seven-hairpin_glycosidases"/>
</dbReference>
<feature type="chain" id="PRO_5001705608" description="alpha-1,2-Mannosidase" evidence="9">
    <location>
        <begin position="19"/>
        <end position="658"/>
    </location>
</feature>
<reference evidence="10 11" key="1">
    <citation type="submission" date="2013-11" db="EMBL/GenBank/DDBJ databases">
        <title>Opisthorchis viverrini - life in the bile duct.</title>
        <authorList>
            <person name="Young N.D."/>
            <person name="Nagarajan N."/>
            <person name="Lin S.J."/>
            <person name="Korhonen P.K."/>
            <person name="Jex A.R."/>
            <person name="Hall R.S."/>
            <person name="Safavi-Hemami H."/>
            <person name="Kaewkong W."/>
            <person name="Bertrand D."/>
            <person name="Gao S."/>
            <person name="Seet Q."/>
            <person name="Wongkham S."/>
            <person name="Teh B.T."/>
            <person name="Wongkham C."/>
            <person name="Intapan P.M."/>
            <person name="Maleewong W."/>
            <person name="Yang X."/>
            <person name="Hu M."/>
            <person name="Wang Z."/>
            <person name="Hofmann A."/>
            <person name="Sternberg P.W."/>
            <person name="Tan P."/>
            <person name="Wang J."/>
            <person name="Gasser R.B."/>
        </authorList>
    </citation>
    <scope>NUCLEOTIDE SEQUENCE [LARGE SCALE GENOMIC DNA]</scope>
</reference>
<dbReference type="InterPro" id="IPR044674">
    <property type="entry name" value="EDEM1/2/3"/>
</dbReference>
<evidence type="ECO:0000256" key="5">
    <source>
        <dbReference type="PIRSR" id="PIRSR601382-1"/>
    </source>
</evidence>
<dbReference type="CTD" id="20315517"/>
<dbReference type="SUPFAM" id="SSF48225">
    <property type="entry name" value="Seven-hairpin glycosidases"/>
    <property type="match status" value="1"/>
</dbReference>
<evidence type="ECO:0000256" key="1">
    <source>
        <dbReference type="ARBA" id="ARBA00004240"/>
    </source>
</evidence>
<comment type="cofactor">
    <cofactor evidence="6">
        <name>Ca(2+)</name>
        <dbReference type="ChEBI" id="CHEBI:29108"/>
    </cofactor>
</comment>
<dbReference type="GO" id="GO:0004571">
    <property type="term" value="F:mannosyl-oligosaccharide 1,2-alpha-mannosidase activity"/>
    <property type="evidence" value="ECO:0007669"/>
    <property type="project" value="InterPro"/>
</dbReference>
<name>A0A075A331_OPIVI</name>
<organism evidence="10 11">
    <name type="scientific">Opisthorchis viverrini</name>
    <name type="common">Southeast Asian liver fluke</name>
    <dbReference type="NCBI Taxonomy" id="6198"/>
    <lineage>
        <taxon>Eukaryota</taxon>
        <taxon>Metazoa</taxon>
        <taxon>Spiralia</taxon>
        <taxon>Lophotrochozoa</taxon>
        <taxon>Platyhelminthes</taxon>
        <taxon>Trematoda</taxon>
        <taxon>Digenea</taxon>
        <taxon>Opisthorchiida</taxon>
        <taxon>Opisthorchiata</taxon>
        <taxon>Opisthorchiidae</taxon>
        <taxon>Opisthorchis</taxon>
    </lineage>
</organism>
<evidence type="ECO:0000256" key="2">
    <source>
        <dbReference type="ARBA" id="ARBA00007658"/>
    </source>
</evidence>
<keyword evidence="9" id="KW-0732">Signal</keyword>
<keyword evidence="6" id="KW-0479">Metal-binding</keyword>